<protein>
    <submittedName>
        <fullName evidence="3">Hydrolase MutT1</fullName>
        <ecNumber evidence="3">3.6.1.-</ecNumber>
    </submittedName>
</protein>
<sequence>MSGRINAAGGVLWRRGDSGALEVAVVHRPRYDDWSLPKGKLHRGETTCAAAVREVAEETGFRAVLGAHLSRVAYTVPAGDKVVDYFAARAVSGAFAVNDEVDALRWLGVADAAPVLTHPADRGVLARFTAVGPDATTVLLVRHAHAGKKELWAGPDDERPLSKTGERQTRALTRLLPLFHPDRVHAVPKLRCTATVAPLAGLLGLSLTTEPALAEPSHKRHPARAAARLLAIAAAGGTPVVCSQGGVIPDVVAELSRGTDVPTDSRCRKGSVWVLSFTKGRKPRLVGAHYLAP</sequence>
<dbReference type="InterPro" id="IPR015797">
    <property type="entry name" value="NUDIX_hydrolase-like_dom_sf"/>
</dbReference>
<comment type="caution">
    <text evidence="3">The sequence shown here is derived from an EMBL/GenBank/DDBJ whole genome shotgun (WGS) entry which is preliminary data.</text>
</comment>
<dbReference type="GO" id="GO:0006754">
    <property type="term" value="P:ATP biosynthetic process"/>
    <property type="evidence" value="ECO:0007669"/>
    <property type="project" value="TreeGrafter"/>
</dbReference>
<dbReference type="Pfam" id="PF00293">
    <property type="entry name" value="NUDIX"/>
    <property type="match status" value="1"/>
</dbReference>
<dbReference type="InterPro" id="IPR013078">
    <property type="entry name" value="His_Pase_superF_clade-1"/>
</dbReference>
<dbReference type="PROSITE" id="PS00893">
    <property type="entry name" value="NUDIX_BOX"/>
    <property type="match status" value="1"/>
</dbReference>
<dbReference type="OrthoDB" id="4287477at2"/>
<dbReference type="eggNOG" id="COG0494">
    <property type="taxonomic scope" value="Bacteria"/>
</dbReference>
<proteinExistence type="predicted"/>
<keyword evidence="4" id="KW-1185">Reference proteome</keyword>
<evidence type="ECO:0000313" key="3">
    <source>
        <dbReference type="EMBL" id="EWC62468.1"/>
    </source>
</evidence>
<dbReference type="InterPro" id="IPR020084">
    <property type="entry name" value="NUDIX_hydrolase_CS"/>
</dbReference>
<dbReference type="Gene3D" id="3.90.79.10">
    <property type="entry name" value="Nucleoside Triphosphate Pyrophosphohydrolase"/>
    <property type="match status" value="1"/>
</dbReference>
<dbReference type="SUPFAM" id="SSF53254">
    <property type="entry name" value="Phosphoglycerate mutase-like"/>
    <property type="match status" value="1"/>
</dbReference>
<evidence type="ECO:0000259" key="2">
    <source>
        <dbReference type="PROSITE" id="PS51462"/>
    </source>
</evidence>
<dbReference type="AlphaFoldDB" id="W7IPZ7"/>
<dbReference type="SMART" id="SM00855">
    <property type="entry name" value="PGAM"/>
    <property type="match status" value="1"/>
</dbReference>
<dbReference type="EC" id="3.6.1.-" evidence="3"/>
<feature type="domain" description="Nudix hydrolase" evidence="2">
    <location>
        <begin position="3"/>
        <end position="130"/>
    </location>
</feature>
<dbReference type="PATRIC" id="fig|909613.9.peg.2223"/>
<organism evidence="3 4">
    <name type="scientific">Actinokineospora spheciospongiae</name>
    <dbReference type="NCBI Taxonomy" id="909613"/>
    <lineage>
        <taxon>Bacteria</taxon>
        <taxon>Bacillati</taxon>
        <taxon>Actinomycetota</taxon>
        <taxon>Actinomycetes</taxon>
        <taxon>Pseudonocardiales</taxon>
        <taxon>Pseudonocardiaceae</taxon>
        <taxon>Actinokineospora</taxon>
    </lineage>
</organism>
<gene>
    <name evidence="3" type="ORF">UO65_2215</name>
</gene>
<evidence type="ECO:0000313" key="4">
    <source>
        <dbReference type="Proteomes" id="UP000019277"/>
    </source>
</evidence>
<reference evidence="3 4" key="1">
    <citation type="journal article" date="2014" name="Genome Announc.">
        <title>Draft Genome Sequence of the Antitrypanosomally Active Sponge-Associated Bacterium Actinokineospora sp. Strain EG49.</title>
        <authorList>
            <person name="Harjes J."/>
            <person name="Ryu T."/>
            <person name="Abdelmohsen U.R."/>
            <person name="Moitinho-Silva L."/>
            <person name="Horn H."/>
            <person name="Ravasi T."/>
            <person name="Hentschel U."/>
        </authorList>
    </citation>
    <scope>NUCLEOTIDE SEQUENCE [LARGE SCALE GENOMIC DNA]</scope>
    <source>
        <strain evidence="3 4">EG49</strain>
    </source>
</reference>
<dbReference type="Pfam" id="PF00300">
    <property type="entry name" value="His_Phos_1"/>
    <property type="match status" value="1"/>
</dbReference>
<dbReference type="STRING" id="909613.UO65_2215"/>
<dbReference type="RefSeq" id="WP_035281327.1">
    <property type="nucleotide sequence ID" value="NZ_AYXG01000078.1"/>
</dbReference>
<dbReference type="GO" id="GO:0006167">
    <property type="term" value="P:AMP biosynthetic process"/>
    <property type="evidence" value="ECO:0007669"/>
    <property type="project" value="TreeGrafter"/>
</dbReference>
<dbReference type="PROSITE" id="PS51462">
    <property type="entry name" value="NUDIX"/>
    <property type="match status" value="1"/>
</dbReference>
<dbReference type="CDD" id="cd03673">
    <property type="entry name" value="NUDIX_Ap6A_hydrolase"/>
    <property type="match status" value="1"/>
</dbReference>
<dbReference type="GO" id="GO:0004081">
    <property type="term" value="F:bis(5'-nucleosyl)-tetraphosphatase (asymmetrical) activity"/>
    <property type="evidence" value="ECO:0007669"/>
    <property type="project" value="TreeGrafter"/>
</dbReference>
<name>W7IPZ7_9PSEU</name>
<dbReference type="PANTHER" id="PTHR21340">
    <property type="entry name" value="DIADENOSINE 5,5-P1,P4-TETRAPHOSPHATE PYROPHOSPHOHYDROLASE MUTT"/>
    <property type="match status" value="1"/>
</dbReference>
<dbReference type="InterPro" id="IPR029033">
    <property type="entry name" value="His_PPase_superfam"/>
</dbReference>
<dbReference type="InterPro" id="IPR000086">
    <property type="entry name" value="NUDIX_hydrolase_dom"/>
</dbReference>
<dbReference type="Proteomes" id="UP000019277">
    <property type="component" value="Unassembled WGS sequence"/>
</dbReference>
<accession>W7IPZ7</accession>
<dbReference type="InterPro" id="IPR051325">
    <property type="entry name" value="Nudix_hydrolase_domain"/>
</dbReference>
<dbReference type="Gene3D" id="3.40.50.1240">
    <property type="entry name" value="Phosphoglycerate mutase-like"/>
    <property type="match status" value="1"/>
</dbReference>
<accession>A0A8E2WXP9</accession>
<evidence type="ECO:0000256" key="1">
    <source>
        <dbReference type="ARBA" id="ARBA00022801"/>
    </source>
</evidence>
<dbReference type="eggNOG" id="COG0406">
    <property type="taxonomic scope" value="Bacteria"/>
</dbReference>
<dbReference type="SUPFAM" id="SSF55811">
    <property type="entry name" value="Nudix"/>
    <property type="match status" value="1"/>
</dbReference>
<dbReference type="EMBL" id="AYXG01000078">
    <property type="protein sequence ID" value="EWC62468.1"/>
    <property type="molecule type" value="Genomic_DNA"/>
</dbReference>
<dbReference type="PANTHER" id="PTHR21340:SF0">
    <property type="entry name" value="BIS(5'-NUCLEOSYL)-TETRAPHOSPHATASE [ASYMMETRICAL]"/>
    <property type="match status" value="1"/>
</dbReference>
<keyword evidence="1 3" id="KW-0378">Hydrolase</keyword>